<evidence type="ECO:0000313" key="2">
    <source>
        <dbReference type="Proteomes" id="UP000298652"/>
    </source>
</evidence>
<proteinExistence type="predicted"/>
<organism evidence="1 2">
    <name type="scientific">Setaria viridis</name>
    <name type="common">Green bristlegrass</name>
    <name type="synonym">Setaria italica subsp. viridis</name>
    <dbReference type="NCBI Taxonomy" id="4556"/>
    <lineage>
        <taxon>Eukaryota</taxon>
        <taxon>Viridiplantae</taxon>
        <taxon>Streptophyta</taxon>
        <taxon>Embryophyta</taxon>
        <taxon>Tracheophyta</taxon>
        <taxon>Spermatophyta</taxon>
        <taxon>Magnoliopsida</taxon>
        <taxon>Liliopsida</taxon>
        <taxon>Poales</taxon>
        <taxon>Poaceae</taxon>
        <taxon>PACMAD clade</taxon>
        <taxon>Panicoideae</taxon>
        <taxon>Panicodae</taxon>
        <taxon>Paniceae</taxon>
        <taxon>Cenchrinae</taxon>
        <taxon>Setaria</taxon>
    </lineage>
</organism>
<dbReference type="AlphaFoldDB" id="A0A4U6TLQ5"/>
<accession>A0A4U6TLQ5</accession>
<dbReference type="Proteomes" id="UP000298652">
    <property type="component" value="Chromosome 8"/>
</dbReference>
<dbReference type="SUPFAM" id="SSF52047">
    <property type="entry name" value="RNI-like"/>
    <property type="match status" value="1"/>
</dbReference>
<dbReference type="Gramene" id="TKW02035">
    <property type="protein sequence ID" value="TKW02035"/>
    <property type="gene ID" value="SEVIR_8G218400v2"/>
</dbReference>
<keyword evidence="2" id="KW-1185">Reference proteome</keyword>
<name>A0A4U6TLQ5_SETVI</name>
<dbReference type="OMA" id="WIDITNC"/>
<sequence length="203" mass="23724">MLGWTEWEWEQHVPAMPALEELTIRNCKLQRLPAGLAQHACRLRELDLRNIQLLVSVENFPSVVKLWSYDNPRLETISNNPSLQWIDITNCPALEELDGLPSLRSLEWWDWRAEALPEYLREAKLKKLRIDCRRSLLKLIALQDESSEWGKIQHVQQVKAYGHKIEGGAEEADQSHEDEDAEWYIYYTKEPYSFDAYLGKSTG</sequence>
<protein>
    <submittedName>
        <fullName evidence="1">Uncharacterized protein</fullName>
    </submittedName>
</protein>
<reference evidence="1" key="1">
    <citation type="submission" date="2019-03" db="EMBL/GenBank/DDBJ databases">
        <title>WGS assembly of Setaria viridis.</title>
        <authorList>
            <person name="Huang P."/>
            <person name="Jenkins J."/>
            <person name="Grimwood J."/>
            <person name="Barry K."/>
            <person name="Healey A."/>
            <person name="Mamidi S."/>
            <person name="Sreedasyam A."/>
            <person name="Shu S."/>
            <person name="Feldman M."/>
            <person name="Wu J."/>
            <person name="Yu Y."/>
            <person name="Chen C."/>
            <person name="Johnson J."/>
            <person name="Rokhsar D."/>
            <person name="Baxter I."/>
            <person name="Schmutz J."/>
            <person name="Brutnell T."/>
            <person name="Kellogg E."/>
        </authorList>
    </citation>
    <scope>NUCLEOTIDE SEQUENCE [LARGE SCALE GENOMIC DNA]</scope>
</reference>
<dbReference type="InterPro" id="IPR032675">
    <property type="entry name" value="LRR_dom_sf"/>
</dbReference>
<evidence type="ECO:0000313" key="1">
    <source>
        <dbReference type="EMBL" id="TKW02035.1"/>
    </source>
</evidence>
<dbReference type="EMBL" id="CM016559">
    <property type="protein sequence ID" value="TKW02035.1"/>
    <property type="molecule type" value="Genomic_DNA"/>
</dbReference>
<dbReference type="Gene3D" id="3.80.10.10">
    <property type="entry name" value="Ribonuclease Inhibitor"/>
    <property type="match status" value="1"/>
</dbReference>
<gene>
    <name evidence="1" type="ORF">SEVIR_8G218400v2</name>
</gene>